<evidence type="ECO:0000256" key="2">
    <source>
        <dbReference type="ARBA" id="ARBA00023315"/>
    </source>
</evidence>
<reference evidence="5 6" key="1">
    <citation type="submission" date="2017-03" db="EMBL/GenBank/DDBJ databases">
        <title>Genome sequence of Methanobrevibacter wosei.</title>
        <authorList>
            <person name="Poehlein A."/>
            <person name="Seedorf H."/>
            <person name="Daniel R."/>
        </authorList>
    </citation>
    <scope>NUCLEOTIDE SEQUENCE [LARGE SCALE GENOMIC DNA]</scope>
    <source>
        <strain evidence="5 6">DSM 11979</strain>
    </source>
</reference>
<name>A0A2U1S9A0_9EURY</name>
<organism evidence="5 6">
    <name type="scientific">Methanobrevibacter woesei</name>
    <dbReference type="NCBI Taxonomy" id="190976"/>
    <lineage>
        <taxon>Archaea</taxon>
        <taxon>Methanobacteriati</taxon>
        <taxon>Methanobacteriota</taxon>
        <taxon>Methanomada group</taxon>
        <taxon>Methanobacteria</taxon>
        <taxon>Methanobacteriales</taxon>
        <taxon>Methanobacteriaceae</taxon>
        <taxon>Methanobrevibacter</taxon>
    </lineage>
</organism>
<dbReference type="PANTHER" id="PTHR43792:SF8">
    <property type="entry name" value="[RIBOSOMAL PROTEIN US5]-ALANINE N-ACETYLTRANSFERASE"/>
    <property type="match status" value="1"/>
</dbReference>
<evidence type="ECO:0000256" key="3">
    <source>
        <dbReference type="ARBA" id="ARBA00038502"/>
    </source>
</evidence>
<comment type="similarity">
    <text evidence="3">Belongs to the acetyltransferase family. RimJ subfamily.</text>
</comment>
<evidence type="ECO:0000313" key="5">
    <source>
        <dbReference type="EMBL" id="PWB87062.1"/>
    </source>
</evidence>
<accession>A0A2U1S9A0</accession>
<dbReference type="PANTHER" id="PTHR43792">
    <property type="entry name" value="GNAT FAMILY, PUTATIVE (AFU_ORTHOLOGUE AFUA_3G00765)-RELATED-RELATED"/>
    <property type="match status" value="1"/>
</dbReference>
<dbReference type="GO" id="GO:0008999">
    <property type="term" value="F:protein-N-terminal-alanine acetyltransferase activity"/>
    <property type="evidence" value="ECO:0007669"/>
    <property type="project" value="TreeGrafter"/>
</dbReference>
<dbReference type="Proteomes" id="UP000245577">
    <property type="component" value="Unassembled WGS sequence"/>
</dbReference>
<proteinExistence type="inferred from homology"/>
<dbReference type="EMBL" id="MZGU01000002">
    <property type="protein sequence ID" value="PWB87062.1"/>
    <property type="molecule type" value="Genomic_DNA"/>
</dbReference>
<dbReference type="InterPro" id="IPR016181">
    <property type="entry name" value="Acyl_CoA_acyltransferase"/>
</dbReference>
<sequence>MIIKTERLVLRPWEEEDAENLYKYAQNPKIGPIAGWPPHKSVEDSLEIINTVFAKNETYAITKNCEAIGSIGLLIHPDGNHYWGDGCGELGYWIGEPFWGEGLVVEASIELLKHGFDDLKLEKIYATFRNDNFQSKRVLEKLGFKFVDTVINEDFTGERFMEVVMVLENQ</sequence>
<dbReference type="SUPFAM" id="SSF55729">
    <property type="entry name" value="Acyl-CoA N-acyltransferases (Nat)"/>
    <property type="match status" value="1"/>
</dbReference>
<evidence type="ECO:0000313" key="6">
    <source>
        <dbReference type="Proteomes" id="UP000245577"/>
    </source>
</evidence>
<dbReference type="InterPro" id="IPR051531">
    <property type="entry name" value="N-acetyltransferase"/>
</dbReference>
<comment type="caution">
    <text evidence="5">The sequence shown here is derived from an EMBL/GenBank/DDBJ whole genome shotgun (WGS) entry which is preliminary data.</text>
</comment>
<dbReference type="Pfam" id="PF13302">
    <property type="entry name" value="Acetyltransf_3"/>
    <property type="match status" value="1"/>
</dbReference>
<dbReference type="Gene3D" id="3.40.630.30">
    <property type="match status" value="1"/>
</dbReference>
<dbReference type="InterPro" id="IPR000182">
    <property type="entry name" value="GNAT_dom"/>
</dbReference>
<protein>
    <recommendedName>
        <fullName evidence="4">N-acetyltransferase domain-containing protein</fullName>
    </recommendedName>
</protein>
<gene>
    <name evidence="5" type="ORF">MBBWO_01770</name>
</gene>
<dbReference type="PROSITE" id="PS51186">
    <property type="entry name" value="GNAT"/>
    <property type="match status" value="1"/>
</dbReference>
<keyword evidence="6" id="KW-1185">Reference proteome</keyword>
<dbReference type="GO" id="GO:0005737">
    <property type="term" value="C:cytoplasm"/>
    <property type="evidence" value="ECO:0007669"/>
    <property type="project" value="TreeGrafter"/>
</dbReference>
<dbReference type="OrthoDB" id="120213at2157"/>
<feature type="domain" description="N-acetyltransferase" evidence="4">
    <location>
        <begin position="8"/>
        <end position="170"/>
    </location>
</feature>
<keyword evidence="1" id="KW-0808">Transferase</keyword>
<evidence type="ECO:0000259" key="4">
    <source>
        <dbReference type="PROSITE" id="PS51186"/>
    </source>
</evidence>
<evidence type="ECO:0000256" key="1">
    <source>
        <dbReference type="ARBA" id="ARBA00022679"/>
    </source>
</evidence>
<dbReference type="AlphaFoldDB" id="A0A2U1S9A0"/>
<keyword evidence="2" id="KW-0012">Acyltransferase</keyword>
<dbReference type="RefSeq" id="WP_116669003.1">
    <property type="nucleotide sequence ID" value="NZ_MZGU01000002.1"/>
</dbReference>